<dbReference type="EMBL" id="PQVH01000014">
    <property type="protein sequence ID" value="TFW70046.1"/>
    <property type="molecule type" value="Genomic_DNA"/>
</dbReference>
<keyword evidence="1" id="KW-0805">Transcription regulation</keyword>
<dbReference type="SUPFAM" id="SSF46689">
    <property type="entry name" value="Homeodomain-like"/>
    <property type="match status" value="1"/>
</dbReference>
<dbReference type="InterPro" id="IPR036271">
    <property type="entry name" value="Tet_transcr_reg_TetR-rel_C_sf"/>
</dbReference>
<dbReference type="OrthoDB" id="9798857at2"/>
<dbReference type="InterPro" id="IPR001647">
    <property type="entry name" value="HTH_TetR"/>
</dbReference>
<dbReference type="PANTHER" id="PTHR47506:SF7">
    <property type="entry name" value="TRANSCRIPTIONAL REGULATORY PROTEIN"/>
    <property type="match status" value="1"/>
</dbReference>
<dbReference type="GO" id="GO:0003677">
    <property type="term" value="F:DNA binding"/>
    <property type="evidence" value="ECO:0007669"/>
    <property type="project" value="UniProtKB-UniRule"/>
</dbReference>
<name>A0A4Y9VPR7_9PROT</name>
<feature type="domain" description="HTH tetR-type" evidence="5">
    <location>
        <begin position="9"/>
        <end position="69"/>
    </location>
</feature>
<protein>
    <submittedName>
        <fullName evidence="6">TetR/AcrR family transcriptional regulator</fullName>
    </submittedName>
</protein>
<evidence type="ECO:0000256" key="1">
    <source>
        <dbReference type="ARBA" id="ARBA00023015"/>
    </source>
</evidence>
<evidence type="ECO:0000256" key="3">
    <source>
        <dbReference type="ARBA" id="ARBA00023163"/>
    </source>
</evidence>
<dbReference type="PRINTS" id="PR00455">
    <property type="entry name" value="HTHTETR"/>
</dbReference>
<evidence type="ECO:0000256" key="4">
    <source>
        <dbReference type="PROSITE-ProRule" id="PRU00335"/>
    </source>
</evidence>
<evidence type="ECO:0000256" key="2">
    <source>
        <dbReference type="ARBA" id="ARBA00023125"/>
    </source>
</evidence>
<dbReference type="RefSeq" id="WP_135278691.1">
    <property type="nucleotide sequence ID" value="NZ_PQVH01000014.1"/>
</dbReference>
<accession>A0A4Y9VPR7</accession>
<sequence length="190" mass="20714">MKVSKEKAVENRELVLDTAATLFRQVGFDGVGVADIMKKAGLTVGGFYNNFESKEDLIAKACDKVGVKSLQRWQAHIDNPDIADPLKRIGSSYLSAKNRDDLSSTCIFSTLGAEVPRRDLIVQQVFAQGVESTIELLSTLVEGKSEAEKRNNAIAMFSQWLGALILSRAASASPLSDEILEVARKSSHLE</sequence>
<dbReference type="PANTHER" id="PTHR47506">
    <property type="entry name" value="TRANSCRIPTIONAL REGULATORY PROTEIN"/>
    <property type="match status" value="1"/>
</dbReference>
<organism evidence="6 7">
    <name type="scientific">Methylotenera oryzisoli</name>
    <dbReference type="NCBI Taxonomy" id="2080758"/>
    <lineage>
        <taxon>Bacteria</taxon>
        <taxon>Pseudomonadati</taxon>
        <taxon>Pseudomonadota</taxon>
        <taxon>Betaproteobacteria</taxon>
        <taxon>Nitrosomonadales</taxon>
        <taxon>Methylophilaceae</taxon>
        <taxon>Methylotenera</taxon>
    </lineage>
</organism>
<dbReference type="PROSITE" id="PS50977">
    <property type="entry name" value="HTH_TETR_2"/>
    <property type="match status" value="1"/>
</dbReference>
<keyword evidence="2 4" id="KW-0238">DNA-binding</keyword>
<keyword evidence="3" id="KW-0804">Transcription</keyword>
<dbReference type="Proteomes" id="UP000297706">
    <property type="component" value="Unassembled WGS sequence"/>
</dbReference>
<proteinExistence type="predicted"/>
<dbReference type="AlphaFoldDB" id="A0A4Y9VPR7"/>
<dbReference type="InterPro" id="IPR009057">
    <property type="entry name" value="Homeodomain-like_sf"/>
</dbReference>
<comment type="caution">
    <text evidence="6">The sequence shown here is derived from an EMBL/GenBank/DDBJ whole genome shotgun (WGS) entry which is preliminary data.</text>
</comment>
<evidence type="ECO:0000259" key="5">
    <source>
        <dbReference type="PROSITE" id="PS50977"/>
    </source>
</evidence>
<dbReference type="SUPFAM" id="SSF48498">
    <property type="entry name" value="Tetracyclin repressor-like, C-terminal domain"/>
    <property type="match status" value="1"/>
</dbReference>
<gene>
    <name evidence="6" type="ORF">C3Y98_11290</name>
</gene>
<dbReference type="Gene3D" id="1.10.10.60">
    <property type="entry name" value="Homeodomain-like"/>
    <property type="match status" value="1"/>
</dbReference>
<evidence type="ECO:0000313" key="7">
    <source>
        <dbReference type="Proteomes" id="UP000297706"/>
    </source>
</evidence>
<keyword evidence="7" id="KW-1185">Reference proteome</keyword>
<dbReference type="Pfam" id="PF00440">
    <property type="entry name" value="TetR_N"/>
    <property type="match status" value="1"/>
</dbReference>
<reference evidence="6 7" key="1">
    <citation type="submission" date="2018-02" db="EMBL/GenBank/DDBJ databases">
        <title>A novel lanthanide dependent methylotroph, Methylotenera sp. La3113.</title>
        <authorList>
            <person name="Lv H."/>
            <person name="Tani A."/>
        </authorList>
    </citation>
    <scope>NUCLEOTIDE SEQUENCE [LARGE SCALE GENOMIC DNA]</scope>
    <source>
        <strain evidence="6 7">La3113</strain>
    </source>
</reference>
<feature type="DNA-binding region" description="H-T-H motif" evidence="4">
    <location>
        <begin position="32"/>
        <end position="51"/>
    </location>
</feature>
<dbReference type="Gene3D" id="1.10.357.10">
    <property type="entry name" value="Tetracycline Repressor, domain 2"/>
    <property type="match status" value="1"/>
</dbReference>
<evidence type="ECO:0000313" key="6">
    <source>
        <dbReference type="EMBL" id="TFW70046.1"/>
    </source>
</evidence>